<name>A0AAW2DKR4_9ROSI</name>
<protein>
    <recommendedName>
        <fullName evidence="3">Reverse transcriptase zinc-binding domain-containing protein</fullName>
    </recommendedName>
</protein>
<dbReference type="EMBL" id="JAZDWU010000002">
    <property type="protein sequence ID" value="KAL0011280.1"/>
    <property type="molecule type" value="Genomic_DNA"/>
</dbReference>
<comment type="caution">
    <text evidence="1">The sequence shown here is derived from an EMBL/GenBank/DDBJ whole genome shotgun (WGS) entry which is preliminary data.</text>
</comment>
<keyword evidence="2" id="KW-1185">Reference proteome</keyword>
<evidence type="ECO:0000313" key="1">
    <source>
        <dbReference type="EMBL" id="KAL0011280.1"/>
    </source>
</evidence>
<gene>
    <name evidence="1" type="ORF">SO802_006388</name>
</gene>
<sequence>MNHIIKSIPLNFRLPPDSLIWTKNKAGNFTVRSAYFLQRELENASHGNLASSSHSGRKHSFWNSIWSSLIPPKIKSFIWRACTDSLPLRTKFFDKHGLWSRASVYVMEFMEVNKTGLAVPIAPDRKWSPPLSDSVFKLNLALSQSRSKASVGVGFLIRNSKGEVLAASCERVALSVDSSCGHA</sequence>
<accession>A0AAW2DKR4</accession>
<reference evidence="1 2" key="1">
    <citation type="submission" date="2024-01" db="EMBL/GenBank/DDBJ databases">
        <title>A telomere-to-telomere, gap-free genome of sweet tea (Lithocarpus litseifolius).</title>
        <authorList>
            <person name="Zhou J."/>
        </authorList>
    </citation>
    <scope>NUCLEOTIDE SEQUENCE [LARGE SCALE GENOMIC DNA]</scope>
    <source>
        <strain evidence="1">Zhou-2022a</strain>
        <tissue evidence="1">Leaf</tissue>
    </source>
</reference>
<dbReference type="Proteomes" id="UP001459277">
    <property type="component" value="Unassembled WGS sequence"/>
</dbReference>
<dbReference type="AlphaFoldDB" id="A0AAW2DKR4"/>
<evidence type="ECO:0008006" key="3">
    <source>
        <dbReference type="Google" id="ProtNLM"/>
    </source>
</evidence>
<evidence type="ECO:0000313" key="2">
    <source>
        <dbReference type="Proteomes" id="UP001459277"/>
    </source>
</evidence>
<organism evidence="1 2">
    <name type="scientific">Lithocarpus litseifolius</name>
    <dbReference type="NCBI Taxonomy" id="425828"/>
    <lineage>
        <taxon>Eukaryota</taxon>
        <taxon>Viridiplantae</taxon>
        <taxon>Streptophyta</taxon>
        <taxon>Embryophyta</taxon>
        <taxon>Tracheophyta</taxon>
        <taxon>Spermatophyta</taxon>
        <taxon>Magnoliopsida</taxon>
        <taxon>eudicotyledons</taxon>
        <taxon>Gunneridae</taxon>
        <taxon>Pentapetalae</taxon>
        <taxon>rosids</taxon>
        <taxon>fabids</taxon>
        <taxon>Fagales</taxon>
        <taxon>Fagaceae</taxon>
        <taxon>Lithocarpus</taxon>
    </lineage>
</organism>
<proteinExistence type="predicted"/>